<dbReference type="AlphaFoldDB" id="A0AAQ3X0G3"/>
<protein>
    <submittedName>
        <fullName evidence="1">Uncharacterized protein</fullName>
    </submittedName>
</protein>
<reference evidence="1 2" key="1">
    <citation type="submission" date="2024-02" db="EMBL/GenBank/DDBJ databases">
        <title>High-quality chromosome-scale genome assembly of Pensacola bahiagrass (Paspalum notatum Flugge var. saurae).</title>
        <authorList>
            <person name="Vega J.M."/>
            <person name="Podio M."/>
            <person name="Orjuela J."/>
            <person name="Siena L.A."/>
            <person name="Pessino S.C."/>
            <person name="Combes M.C."/>
            <person name="Mariac C."/>
            <person name="Albertini E."/>
            <person name="Pupilli F."/>
            <person name="Ortiz J.P.A."/>
            <person name="Leblanc O."/>
        </authorList>
    </citation>
    <scope>NUCLEOTIDE SEQUENCE [LARGE SCALE GENOMIC DNA]</scope>
    <source>
        <strain evidence="1">R1</strain>
        <tissue evidence="1">Leaf</tissue>
    </source>
</reference>
<accession>A0AAQ3X0G3</accession>
<proteinExistence type="predicted"/>
<organism evidence="1 2">
    <name type="scientific">Paspalum notatum var. saurae</name>
    <dbReference type="NCBI Taxonomy" id="547442"/>
    <lineage>
        <taxon>Eukaryota</taxon>
        <taxon>Viridiplantae</taxon>
        <taxon>Streptophyta</taxon>
        <taxon>Embryophyta</taxon>
        <taxon>Tracheophyta</taxon>
        <taxon>Spermatophyta</taxon>
        <taxon>Magnoliopsida</taxon>
        <taxon>Liliopsida</taxon>
        <taxon>Poales</taxon>
        <taxon>Poaceae</taxon>
        <taxon>PACMAD clade</taxon>
        <taxon>Panicoideae</taxon>
        <taxon>Andropogonodae</taxon>
        <taxon>Paspaleae</taxon>
        <taxon>Paspalinae</taxon>
        <taxon>Paspalum</taxon>
    </lineage>
</organism>
<gene>
    <name evidence="1" type="ORF">U9M48_028661</name>
</gene>
<sequence length="101" mass="10722">MPTLTPRTVAAAPSNAHVGAVMVSPSQQAASPIRRPAPIGNQQLSSCRRRCEPFPCCDDPPRHQRGNRALATGARAQQWLPSPRLVWLVHTGGGVAAPCLP</sequence>
<evidence type="ECO:0000313" key="2">
    <source>
        <dbReference type="Proteomes" id="UP001341281"/>
    </source>
</evidence>
<dbReference type="EMBL" id="CP144750">
    <property type="protein sequence ID" value="WVZ81268.1"/>
    <property type="molecule type" value="Genomic_DNA"/>
</dbReference>
<dbReference type="Proteomes" id="UP001341281">
    <property type="component" value="Chromosome 06"/>
</dbReference>
<keyword evidence="2" id="KW-1185">Reference proteome</keyword>
<name>A0AAQ3X0G3_PASNO</name>
<evidence type="ECO:0000313" key="1">
    <source>
        <dbReference type="EMBL" id="WVZ81268.1"/>
    </source>
</evidence>